<evidence type="ECO:0000259" key="2">
    <source>
        <dbReference type="PROSITE" id="PS51352"/>
    </source>
</evidence>
<dbReference type="SUPFAM" id="SSF52833">
    <property type="entry name" value="Thioredoxin-like"/>
    <property type="match status" value="1"/>
</dbReference>
<keyword evidence="1" id="KW-0812">Transmembrane</keyword>
<dbReference type="Pfam" id="PF13905">
    <property type="entry name" value="Thioredoxin_8"/>
    <property type="match status" value="1"/>
</dbReference>
<dbReference type="InterPro" id="IPR012336">
    <property type="entry name" value="Thioredoxin-like_fold"/>
</dbReference>
<accession>A0A7V4WVJ3</accession>
<sequence length="574" mass="66404">MNYYIDLIKNKLLQKPIKEKQRILMGTFRLPVTLFSILLLLTFLLSCQKETNTLTIKGRILGADEQPPPLAHVHAAAMGQNPLKAKYRVATDPDGRFELHLPKGKLWTLMVTAVNHNPLKIPLVLENNTDEVNIRFRLTANLYRNDFAGVKIIGDWNKFNFNDAQAMVPMADGTYSFEIYITADTVGYQIVNAIKTDRSVNGTMADHYRYDGGGDYISVLKVNKGMVKIKFDPSKLLRGEPGDMPEIAFEDGEEYQNKMMEIVARAESEREKVRIAMQNNQADPNFRYDLFPVQILFKKYMDQQPPLLAKFAALHYAELIYLGMQPDSTSFKRVMELLPLQDPLWALKPYLIVDVYHIALGKEKARELFKKEKKNIQDRRARAFVLVDLGMEALANGDAELSKKYYNDLILNYSDIPAIIPAIKQLDPNRKIVKGKPVPDFLVKLLSENRWITSKDLKGRYFLIHFWATWNDESVKQIPKLIQVYRSFPHDKFGILSLNFDMKLSKLKEFHKNKYAMPWWNSFIHELHRYDLRNDFEVGAFPYYILVDPEGKIIASNKELQAGNLLSILKRYIR</sequence>
<dbReference type="PANTHER" id="PTHR42852:SF13">
    <property type="entry name" value="PROTEIN DIPZ"/>
    <property type="match status" value="1"/>
</dbReference>
<dbReference type="AlphaFoldDB" id="A0A7V4WVJ3"/>
<reference evidence="3" key="1">
    <citation type="journal article" date="2020" name="mSystems">
        <title>Genome- and Community-Level Interaction Insights into Carbon Utilization and Element Cycling Functions of Hydrothermarchaeota in Hydrothermal Sediment.</title>
        <authorList>
            <person name="Zhou Z."/>
            <person name="Liu Y."/>
            <person name="Xu W."/>
            <person name="Pan J."/>
            <person name="Luo Z.H."/>
            <person name="Li M."/>
        </authorList>
    </citation>
    <scope>NUCLEOTIDE SEQUENCE [LARGE SCALE GENOMIC DNA]</scope>
    <source>
        <strain evidence="3">HyVt-577</strain>
    </source>
</reference>
<keyword evidence="1" id="KW-1133">Transmembrane helix</keyword>
<protein>
    <submittedName>
        <fullName evidence="3">Redoxin domain-containing protein</fullName>
    </submittedName>
</protein>
<gene>
    <name evidence="3" type="ORF">ENK44_09565</name>
</gene>
<evidence type="ECO:0000256" key="1">
    <source>
        <dbReference type="SAM" id="Phobius"/>
    </source>
</evidence>
<feature type="domain" description="Thioredoxin" evidence="2">
    <location>
        <begin position="432"/>
        <end position="574"/>
    </location>
</feature>
<dbReference type="CDD" id="cd02966">
    <property type="entry name" value="TlpA_like_family"/>
    <property type="match status" value="1"/>
</dbReference>
<dbReference type="Proteomes" id="UP000885779">
    <property type="component" value="Unassembled WGS sequence"/>
</dbReference>
<dbReference type="EMBL" id="DRQG01000089">
    <property type="protein sequence ID" value="HGY55938.1"/>
    <property type="molecule type" value="Genomic_DNA"/>
</dbReference>
<dbReference type="InterPro" id="IPR008969">
    <property type="entry name" value="CarboxyPept-like_regulatory"/>
</dbReference>
<comment type="caution">
    <text evidence="3">The sequence shown here is derived from an EMBL/GenBank/DDBJ whole genome shotgun (WGS) entry which is preliminary data.</text>
</comment>
<dbReference type="InterPro" id="IPR050553">
    <property type="entry name" value="Thioredoxin_ResA/DsbE_sf"/>
</dbReference>
<dbReference type="InterPro" id="IPR036249">
    <property type="entry name" value="Thioredoxin-like_sf"/>
</dbReference>
<dbReference type="PROSITE" id="PS51352">
    <property type="entry name" value="THIOREDOXIN_2"/>
    <property type="match status" value="1"/>
</dbReference>
<evidence type="ECO:0000313" key="3">
    <source>
        <dbReference type="EMBL" id="HGY55938.1"/>
    </source>
</evidence>
<dbReference type="PANTHER" id="PTHR42852">
    <property type="entry name" value="THIOL:DISULFIDE INTERCHANGE PROTEIN DSBE"/>
    <property type="match status" value="1"/>
</dbReference>
<keyword evidence="1" id="KW-0472">Membrane</keyword>
<proteinExistence type="predicted"/>
<dbReference type="InterPro" id="IPR013766">
    <property type="entry name" value="Thioredoxin_domain"/>
</dbReference>
<dbReference type="Gene3D" id="3.40.30.10">
    <property type="entry name" value="Glutaredoxin"/>
    <property type="match status" value="1"/>
</dbReference>
<dbReference type="SUPFAM" id="SSF49464">
    <property type="entry name" value="Carboxypeptidase regulatory domain-like"/>
    <property type="match status" value="1"/>
</dbReference>
<feature type="transmembrane region" description="Helical" evidence="1">
    <location>
        <begin position="23"/>
        <end position="45"/>
    </location>
</feature>
<name>A0A7V4WVJ3_CALAY</name>
<organism evidence="3">
    <name type="scientific">Caldithrix abyssi</name>
    <dbReference type="NCBI Taxonomy" id="187145"/>
    <lineage>
        <taxon>Bacteria</taxon>
        <taxon>Pseudomonadati</taxon>
        <taxon>Calditrichota</taxon>
        <taxon>Calditrichia</taxon>
        <taxon>Calditrichales</taxon>
        <taxon>Calditrichaceae</taxon>
        <taxon>Caldithrix</taxon>
    </lineage>
</organism>